<feature type="domain" description="Transposase IS30-like HTH" evidence="1">
    <location>
        <begin position="48"/>
        <end position="88"/>
    </location>
</feature>
<dbReference type="InterPro" id="IPR051917">
    <property type="entry name" value="Transposase-Integrase"/>
</dbReference>
<dbReference type="GO" id="GO:0004803">
    <property type="term" value="F:transposase activity"/>
    <property type="evidence" value="ECO:0007669"/>
    <property type="project" value="TreeGrafter"/>
</dbReference>
<evidence type="ECO:0000313" key="3">
    <source>
        <dbReference type="Proteomes" id="UP000279336"/>
    </source>
</evidence>
<dbReference type="Proteomes" id="UP000279336">
    <property type="component" value="Unassembled WGS sequence"/>
</dbReference>
<sequence length="110" mass="12032">MEYAHFPGRKDRAPLRHSGAGAELVAARGWCHGVVTTVLAGGVGAGRRVLTVVDRAAIAKGLDEGCSFREIARRIGRDVSVVSREVKRSSDQGRYRCVAADTMARQRRRR</sequence>
<organism evidence="2 3">
    <name type="scientific">Propionibacterium australiense</name>
    <dbReference type="NCBI Taxonomy" id="119981"/>
    <lineage>
        <taxon>Bacteria</taxon>
        <taxon>Bacillati</taxon>
        <taxon>Actinomycetota</taxon>
        <taxon>Actinomycetes</taxon>
        <taxon>Propionibacteriales</taxon>
        <taxon>Propionibacteriaceae</taxon>
        <taxon>Propionibacterium</taxon>
    </lineage>
</organism>
<evidence type="ECO:0000313" key="2">
    <source>
        <dbReference type="EMBL" id="RLP11097.1"/>
    </source>
</evidence>
<protein>
    <recommendedName>
        <fullName evidence="1">Transposase IS30-like HTH domain-containing protein</fullName>
    </recommendedName>
</protein>
<dbReference type="InterPro" id="IPR009057">
    <property type="entry name" value="Homeodomain-like_sf"/>
</dbReference>
<dbReference type="GO" id="GO:0005829">
    <property type="term" value="C:cytosol"/>
    <property type="evidence" value="ECO:0007669"/>
    <property type="project" value="TreeGrafter"/>
</dbReference>
<name>A0A8B3FTI4_9ACTN</name>
<dbReference type="AlphaFoldDB" id="A0A8B3FTI4"/>
<dbReference type="EMBL" id="RCIW01000006">
    <property type="protein sequence ID" value="RLP11097.1"/>
    <property type="molecule type" value="Genomic_DNA"/>
</dbReference>
<dbReference type="Pfam" id="PF13936">
    <property type="entry name" value="HTH_38"/>
    <property type="match status" value="1"/>
</dbReference>
<comment type="caution">
    <text evidence="2">The sequence shown here is derived from an EMBL/GenBank/DDBJ whole genome shotgun (WGS) entry which is preliminary data.</text>
</comment>
<dbReference type="SUPFAM" id="SSF46689">
    <property type="entry name" value="Homeodomain-like"/>
    <property type="match status" value="1"/>
</dbReference>
<dbReference type="PANTHER" id="PTHR10948:SF23">
    <property type="entry name" value="TRANSPOSASE INSI FOR INSERTION SEQUENCE ELEMENT IS30A-RELATED"/>
    <property type="match status" value="1"/>
</dbReference>
<reference evidence="2 3" key="1">
    <citation type="submission" date="2018-10" db="EMBL/GenBank/DDBJ databases">
        <title>Propionibacterium australiense Genome Sequencing and Assembly.</title>
        <authorList>
            <person name="Bernier A.-M."/>
            <person name="Bernard K."/>
        </authorList>
    </citation>
    <scope>NUCLEOTIDE SEQUENCE [LARGE SCALE GENOMIC DNA]</scope>
    <source>
        <strain evidence="2 3">NML98A078</strain>
    </source>
</reference>
<gene>
    <name evidence="2" type="ORF">D7U36_04810</name>
</gene>
<accession>A0A8B3FTI4</accession>
<dbReference type="GO" id="GO:0032196">
    <property type="term" value="P:transposition"/>
    <property type="evidence" value="ECO:0007669"/>
    <property type="project" value="TreeGrafter"/>
</dbReference>
<dbReference type="RefSeq" id="WP_119161126.1">
    <property type="nucleotide sequence ID" value="NZ_UNQJ01000002.1"/>
</dbReference>
<dbReference type="PANTHER" id="PTHR10948">
    <property type="entry name" value="TRANSPOSASE"/>
    <property type="match status" value="1"/>
</dbReference>
<evidence type="ECO:0000259" key="1">
    <source>
        <dbReference type="Pfam" id="PF13936"/>
    </source>
</evidence>
<proteinExistence type="predicted"/>
<dbReference type="InterPro" id="IPR025246">
    <property type="entry name" value="IS30-like_HTH"/>
</dbReference>